<feature type="transmembrane region" description="Helical" evidence="1">
    <location>
        <begin position="230"/>
        <end position="251"/>
    </location>
</feature>
<dbReference type="OrthoDB" id="4466349at2"/>
<feature type="transmembrane region" description="Helical" evidence="1">
    <location>
        <begin position="133"/>
        <end position="153"/>
    </location>
</feature>
<keyword evidence="1" id="KW-1133">Transmembrane helix</keyword>
<organism evidence="2 3">
    <name type="scientific">Rhodococcus maanshanensis</name>
    <dbReference type="NCBI Taxonomy" id="183556"/>
    <lineage>
        <taxon>Bacteria</taxon>
        <taxon>Bacillati</taxon>
        <taxon>Actinomycetota</taxon>
        <taxon>Actinomycetes</taxon>
        <taxon>Mycobacteriales</taxon>
        <taxon>Nocardiaceae</taxon>
        <taxon>Rhodococcus</taxon>
    </lineage>
</organism>
<dbReference type="AlphaFoldDB" id="A0A1H7VHM5"/>
<keyword evidence="1" id="KW-0812">Transmembrane</keyword>
<feature type="transmembrane region" description="Helical" evidence="1">
    <location>
        <begin position="74"/>
        <end position="94"/>
    </location>
</feature>
<accession>A0A1H7VHM5</accession>
<feature type="transmembrane region" description="Helical" evidence="1">
    <location>
        <begin position="286"/>
        <end position="303"/>
    </location>
</feature>
<feature type="transmembrane region" description="Helical" evidence="1">
    <location>
        <begin position="310"/>
        <end position="329"/>
    </location>
</feature>
<keyword evidence="1" id="KW-0472">Membrane</keyword>
<evidence type="ECO:0000256" key="1">
    <source>
        <dbReference type="SAM" id="Phobius"/>
    </source>
</evidence>
<proteinExistence type="predicted"/>
<sequence length="469" mass="48407">MPVEPREVLSALSALFGGALAAFVLTNPPGGGWAIYTSDRELSRWLSSQPTGIAVGTVVAVLAYALLQRNGSRRIAWIAMAVAALVLVGARLAVPGIWGIDELIALHYAKTVAAGVILGAAVAAVWGRRAGQLALTLGVLGTFLTARAFEQVFPAQATSSIGEPSWWLLGPTLVLALAAAVIADGSVRIQRATGRELRLALATAASIALANRTLLFWIDRQDYTSRVSSWIVIGLSMAVVVALTWFAARTIEVADGRFLLAATGVAAASMPVLVDLGGPFAGVEHWQAVLVGAIAVALGLRLSMVWRSTIGGLFVVALIPMVGAIWPNLGQDGPMLLVRLAVLGVGAGMAFGSSLPGTAAIAAVGLGIPFVSMVFHSAATVYTGTVAYGGSYDGAYVPLTGDPMNEPFDAMLGMRREPTFTGGSFVDVFDIPAYDDRVAGIALLIAVLACAVGVRALVRPPAAAEPDAA</sequence>
<protein>
    <submittedName>
        <fullName evidence="2">Uncharacterized protein</fullName>
    </submittedName>
</protein>
<name>A0A1H7VHM5_9NOCA</name>
<gene>
    <name evidence="2" type="ORF">SAMN05444583_12216</name>
</gene>
<reference evidence="3" key="1">
    <citation type="submission" date="2016-10" db="EMBL/GenBank/DDBJ databases">
        <authorList>
            <person name="Varghese N."/>
            <person name="Submissions S."/>
        </authorList>
    </citation>
    <scope>NUCLEOTIDE SEQUENCE [LARGE SCALE GENOMIC DNA]</scope>
    <source>
        <strain evidence="3">DSM 44675</strain>
    </source>
</reference>
<feature type="transmembrane region" description="Helical" evidence="1">
    <location>
        <begin position="165"/>
        <end position="187"/>
    </location>
</feature>
<dbReference type="RefSeq" id="WP_072754202.1">
    <property type="nucleotide sequence ID" value="NZ_FOAW01000022.1"/>
</dbReference>
<evidence type="ECO:0000313" key="3">
    <source>
        <dbReference type="Proteomes" id="UP000198677"/>
    </source>
</evidence>
<evidence type="ECO:0000313" key="2">
    <source>
        <dbReference type="EMBL" id="SEM08713.1"/>
    </source>
</evidence>
<feature type="transmembrane region" description="Helical" evidence="1">
    <location>
        <begin position="45"/>
        <end position="67"/>
    </location>
</feature>
<dbReference type="Proteomes" id="UP000198677">
    <property type="component" value="Unassembled WGS sequence"/>
</dbReference>
<feature type="transmembrane region" description="Helical" evidence="1">
    <location>
        <begin position="335"/>
        <end position="352"/>
    </location>
</feature>
<feature type="transmembrane region" description="Helical" evidence="1">
    <location>
        <begin position="258"/>
        <end position="274"/>
    </location>
</feature>
<feature type="transmembrane region" description="Helical" evidence="1">
    <location>
        <begin position="359"/>
        <end position="382"/>
    </location>
</feature>
<feature type="transmembrane region" description="Helical" evidence="1">
    <location>
        <begin position="438"/>
        <end position="458"/>
    </location>
</feature>
<feature type="transmembrane region" description="Helical" evidence="1">
    <location>
        <begin position="199"/>
        <end position="218"/>
    </location>
</feature>
<keyword evidence="3" id="KW-1185">Reference proteome</keyword>
<feature type="transmembrane region" description="Helical" evidence="1">
    <location>
        <begin position="106"/>
        <end position="126"/>
    </location>
</feature>
<dbReference type="EMBL" id="FOAW01000022">
    <property type="protein sequence ID" value="SEM08713.1"/>
    <property type="molecule type" value="Genomic_DNA"/>
</dbReference>